<feature type="region of interest" description="Disordered" evidence="1">
    <location>
        <begin position="77"/>
        <end position="192"/>
    </location>
</feature>
<evidence type="ECO:0000313" key="2">
    <source>
        <dbReference type="EMBL" id="ODQ71111.1"/>
    </source>
</evidence>
<reference evidence="2 3" key="1">
    <citation type="journal article" date="2016" name="Proc. Natl. Acad. Sci. U.S.A.">
        <title>Comparative genomics of biotechnologically important yeasts.</title>
        <authorList>
            <person name="Riley R."/>
            <person name="Haridas S."/>
            <person name="Wolfe K.H."/>
            <person name="Lopes M.R."/>
            <person name="Hittinger C.T."/>
            <person name="Goeker M."/>
            <person name="Salamov A.A."/>
            <person name="Wisecaver J.H."/>
            <person name="Long T.M."/>
            <person name="Calvey C.H."/>
            <person name="Aerts A.L."/>
            <person name="Barry K.W."/>
            <person name="Choi C."/>
            <person name="Clum A."/>
            <person name="Coughlan A.Y."/>
            <person name="Deshpande S."/>
            <person name="Douglass A.P."/>
            <person name="Hanson S.J."/>
            <person name="Klenk H.-P."/>
            <person name="LaButti K.M."/>
            <person name="Lapidus A."/>
            <person name="Lindquist E.A."/>
            <person name="Lipzen A.M."/>
            <person name="Meier-Kolthoff J.P."/>
            <person name="Ohm R.A."/>
            <person name="Otillar R.P."/>
            <person name="Pangilinan J.L."/>
            <person name="Peng Y."/>
            <person name="Rokas A."/>
            <person name="Rosa C.A."/>
            <person name="Scheuner C."/>
            <person name="Sibirny A.A."/>
            <person name="Slot J.C."/>
            <person name="Stielow J.B."/>
            <person name="Sun H."/>
            <person name="Kurtzman C.P."/>
            <person name="Blackwell M."/>
            <person name="Grigoriev I.V."/>
            <person name="Jeffries T.W."/>
        </authorList>
    </citation>
    <scope>NUCLEOTIDE SEQUENCE [LARGE SCALE GENOMIC DNA]</scope>
    <source>
        <strain evidence="2 3">NRRL Y-11557</strain>
    </source>
</reference>
<feature type="compositionally biased region" description="Acidic residues" evidence="1">
    <location>
        <begin position="225"/>
        <end position="251"/>
    </location>
</feature>
<sequence length="335" mass="37812">MTTVISQASRYRANLALFDAHLVRERQETQVARTIDFLHRQQQQQQQLQHTNAYAAAVHASRIGACTANTSTLLHTASTAPRLASPDAESKSMGEGAGASNSLRRRRRRRRRTLHNHRFSDRSESEAGSETDEDSDLEMERRGRPLTRLGDESNDTSCASSSRVLSSTRGVRSDDEDRMFEDSSDDDEDQVRREVEDFKKLLAQAQQQDCFCANMPDEMGTALTCDDEESEDDEYDSESVDDKDDDDDGDDFYSCPRRESLGKYDFDDEDYYDEDIRSEGTRGSSSSALSGTSLKSLKNRYTVTDFSVDNDPGRVVRVDKFMISRDIVPDAVVKQ</sequence>
<keyword evidence="3" id="KW-1185">Reference proteome</keyword>
<feature type="compositionally biased region" description="Basic and acidic residues" evidence="1">
    <location>
        <begin position="256"/>
        <end position="265"/>
    </location>
</feature>
<feature type="compositionally biased region" description="Low complexity" evidence="1">
    <location>
        <begin position="281"/>
        <end position="291"/>
    </location>
</feature>
<name>A0A1E3Q0B4_LIPST</name>
<dbReference type="AlphaFoldDB" id="A0A1E3Q0B4"/>
<organism evidence="2 3">
    <name type="scientific">Lipomyces starkeyi NRRL Y-11557</name>
    <dbReference type="NCBI Taxonomy" id="675824"/>
    <lineage>
        <taxon>Eukaryota</taxon>
        <taxon>Fungi</taxon>
        <taxon>Dikarya</taxon>
        <taxon>Ascomycota</taxon>
        <taxon>Saccharomycotina</taxon>
        <taxon>Lipomycetes</taxon>
        <taxon>Lipomycetales</taxon>
        <taxon>Lipomycetaceae</taxon>
        <taxon>Lipomyces</taxon>
    </lineage>
</organism>
<evidence type="ECO:0000256" key="1">
    <source>
        <dbReference type="SAM" id="MobiDB-lite"/>
    </source>
</evidence>
<gene>
    <name evidence="2" type="ORF">LIPSTDRAFT_73724</name>
</gene>
<accession>A0A1E3Q0B4</accession>
<feature type="compositionally biased region" description="Polar residues" evidence="1">
    <location>
        <begin position="155"/>
        <end position="170"/>
    </location>
</feature>
<feature type="compositionally biased region" description="Basic residues" evidence="1">
    <location>
        <begin position="103"/>
        <end position="117"/>
    </location>
</feature>
<protein>
    <submittedName>
        <fullName evidence="2">Uncharacterized protein</fullName>
    </submittedName>
</protein>
<feature type="region of interest" description="Disordered" evidence="1">
    <location>
        <begin position="222"/>
        <end position="291"/>
    </location>
</feature>
<evidence type="ECO:0000313" key="3">
    <source>
        <dbReference type="Proteomes" id="UP000094385"/>
    </source>
</evidence>
<proteinExistence type="predicted"/>
<dbReference type="OrthoDB" id="10603751at2759"/>
<dbReference type="Proteomes" id="UP000094385">
    <property type="component" value="Unassembled WGS sequence"/>
</dbReference>
<feature type="compositionally biased region" description="Acidic residues" evidence="1">
    <location>
        <begin position="174"/>
        <end position="189"/>
    </location>
</feature>
<dbReference type="EMBL" id="KV454298">
    <property type="protein sequence ID" value="ODQ71111.1"/>
    <property type="molecule type" value="Genomic_DNA"/>
</dbReference>
<feature type="compositionally biased region" description="Acidic residues" evidence="1">
    <location>
        <begin position="127"/>
        <end position="137"/>
    </location>
</feature>